<organism evidence="2 3">
    <name type="scientific">Streptomyces finlayi</name>
    <dbReference type="NCBI Taxonomy" id="67296"/>
    <lineage>
        <taxon>Bacteria</taxon>
        <taxon>Bacillati</taxon>
        <taxon>Actinomycetota</taxon>
        <taxon>Actinomycetes</taxon>
        <taxon>Kitasatosporales</taxon>
        <taxon>Streptomycetaceae</taxon>
        <taxon>Streptomyces</taxon>
    </lineage>
</organism>
<proteinExistence type="predicted"/>
<dbReference type="Proteomes" id="UP000638353">
    <property type="component" value="Unassembled WGS sequence"/>
</dbReference>
<feature type="signal peptide" evidence="1">
    <location>
        <begin position="1"/>
        <end position="33"/>
    </location>
</feature>
<sequence>MKSRITKRRALLAAGAAASAAGLLLTTAPQAAAAVPYRNWTQTAGNSSGVRFSPCGDWWEVWDNVKNDLRGPLVEYNYKGVKDDWKVVPVWADDNYVKRQFNMNEKYHVYFRIHYGDHTSPTVEYKTSGGC</sequence>
<keyword evidence="1" id="KW-0732">Signal</keyword>
<dbReference type="EMBL" id="BMVC01000015">
    <property type="protein sequence ID" value="GHD09638.1"/>
    <property type="molecule type" value="Genomic_DNA"/>
</dbReference>
<dbReference type="PROSITE" id="PS51318">
    <property type="entry name" value="TAT"/>
    <property type="match status" value="1"/>
</dbReference>
<comment type="caution">
    <text evidence="2">The sequence shown here is derived from an EMBL/GenBank/DDBJ whole genome shotgun (WGS) entry which is preliminary data.</text>
</comment>
<feature type="chain" id="PRO_5038048173" evidence="1">
    <location>
        <begin position="34"/>
        <end position="131"/>
    </location>
</feature>
<dbReference type="AlphaFoldDB" id="A0A918X412"/>
<name>A0A918X412_9ACTN</name>
<evidence type="ECO:0000313" key="3">
    <source>
        <dbReference type="Proteomes" id="UP000638353"/>
    </source>
</evidence>
<evidence type="ECO:0000256" key="1">
    <source>
        <dbReference type="SAM" id="SignalP"/>
    </source>
</evidence>
<accession>A0A918X412</accession>
<gene>
    <name evidence="2" type="ORF">GCM10010334_64170</name>
</gene>
<reference evidence="2" key="1">
    <citation type="journal article" date="2014" name="Int. J. Syst. Evol. Microbiol.">
        <title>Complete genome sequence of Corynebacterium casei LMG S-19264T (=DSM 44701T), isolated from a smear-ripened cheese.</title>
        <authorList>
            <consortium name="US DOE Joint Genome Institute (JGI-PGF)"/>
            <person name="Walter F."/>
            <person name="Albersmeier A."/>
            <person name="Kalinowski J."/>
            <person name="Ruckert C."/>
        </authorList>
    </citation>
    <scope>NUCLEOTIDE SEQUENCE</scope>
    <source>
        <strain evidence="2">JCM 4637</strain>
    </source>
</reference>
<reference evidence="2" key="2">
    <citation type="submission" date="2020-09" db="EMBL/GenBank/DDBJ databases">
        <authorList>
            <person name="Sun Q."/>
            <person name="Ohkuma M."/>
        </authorList>
    </citation>
    <scope>NUCLEOTIDE SEQUENCE</scope>
    <source>
        <strain evidence="2">JCM 4637</strain>
    </source>
</reference>
<evidence type="ECO:0000313" key="2">
    <source>
        <dbReference type="EMBL" id="GHD09638.1"/>
    </source>
</evidence>
<protein>
    <submittedName>
        <fullName evidence="2">Uncharacterized protein</fullName>
    </submittedName>
</protein>
<dbReference type="RefSeq" id="WP_189826320.1">
    <property type="nucleotide sequence ID" value="NZ_BMVC01000015.1"/>
</dbReference>
<dbReference type="InterPro" id="IPR006311">
    <property type="entry name" value="TAT_signal"/>
</dbReference>